<dbReference type="PANTHER" id="PTHR30012:SF0">
    <property type="entry name" value="TYPE II SECRETION SYSTEM PROTEIN F-RELATED"/>
    <property type="match status" value="1"/>
</dbReference>
<dbReference type="EMBL" id="SORE01000042">
    <property type="protein sequence ID" value="TDY37163.1"/>
    <property type="molecule type" value="Genomic_DNA"/>
</dbReference>
<sequence>MQVVEVRAAHVRAADSSRPHFSVVSRLRAARFDVSLFACELLALLRAGLTLTESLEALDERSRRGKSATAMVENDHRVLSGLILSMQQGKSLSSALNDYPDQFPGLFVAMLAASEHTGELPQALERYLQYHAQVSVVRQKLISASLYPAMLLLVGVSVAFFLICFLAPRFGHVYDGMTHVELPAMSRWLIGFGLLVSDHAVASTLCVAAALTAIIAALMQPAVRQKCVALTARLTWIGQILKLSQLARFYRSVSMLLHGGVALLPALDITRHLLGGALQSGLARSMACIAQGKTLSESLQQTDLLTPIAQRLLRAGERNGQIAGMLEQAALFHEREISQWVERFSRLVEPVLMLLMGLGIGLIVVLLYLPIFDLAGSLQ</sequence>
<evidence type="ECO:0000256" key="6">
    <source>
        <dbReference type="ARBA" id="ARBA00023136"/>
    </source>
</evidence>
<dbReference type="RefSeq" id="WP_166676520.1">
    <property type="nucleotide sequence ID" value="NZ_JBHLUW010000004.1"/>
</dbReference>
<dbReference type="Pfam" id="PF00482">
    <property type="entry name" value="T2SSF"/>
    <property type="match status" value="2"/>
</dbReference>
<keyword evidence="3" id="KW-1003">Cell membrane</keyword>
<dbReference type="PRINTS" id="PR00812">
    <property type="entry name" value="BCTERIALGSPF"/>
</dbReference>
<evidence type="ECO:0000313" key="10">
    <source>
        <dbReference type="Proteomes" id="UP000295509"/>
    </source>
</evidence>
<evidence type="ECO:0000259" key="8">
    <source>
        <dbReference type="Pfam" id="PF00482"/>
    </source>
</evidence>
<feature type="transmembrane region" description="Helical" evidence="7">
    <location>
        <begin position="351"/>
        <end position="371"/>
    </location>
</feature>
<feature type="transmembrane region" description="Helical" evidence="7">
    <location>
        <begin position="146"/>
        <end position="168"/>
    </location>
</feature>
<dbReference type="AlphaFoldDB" id="A0A4R8L3W3"/>
<dbReference type="PANTHER" id="PTHR30012">
    <property type="entry name" value="GENERAL SECRETION PATHWAY PROTEIN"/>
    <property type="match status" value="1"/>
</dbReference>
<evidence type="ECO:0000256" key="1">
    <source>
        <dbReference type="ARBA" id="ARBA00004651"/>
    </source>
</evidence>
<evidence type="ECO:0000256" key="2">
    <source>
        <dbReference type="ARBA" id="ARBA00005745"/>
    </source>
</evidence>
<feature type="transmembrane region" description="Helical" evidence="7">
    <location>
        <begin position="188"/>
        <end position="218"/>
    </location>
</feature>
<protein>
    <submittedName>
        <fullName evidence="9">General secretion pathway protein F</fullName>
    </submittedName>
</protein>
<dbReference type="Proteomes" id="UP000295509">
    <property type="component" value="Unassembled WGS sequence"/>
</dbReference>
<keyword evidence="6 7" id="KW-0472">Membrane</keyword>
<accession>A0A4R8L3W3</accession>
<dbReference type="InterPro" id="IPR018076">
    <property type="entry name" value="T2SS_GspF_dom"/>
</dbReference>
<keyword evidence="4 7" id="KW-0812">Transmembrane</keyword>
<comment type="similarity">
    <text evidence="2">Belongs to the GSP F family.</text>
</comment>
<organism evidence="9 10">
    <name type="scientific">Paraburkholderia rhizosphaerae</name>
    <dbReference type="NCBI Taxonomy" id="480658"/>
    <lineage>
        <taxon>Bacteria</taxon>
        <taxon>Pseudomonadati</taxon>
        <taxon>Pseudomonadota</taxon>
        <taxon>Betaproteobacteria</taxon>
        <taxon>Burkholderiales</taxon>
        <taxon>Burkholderiaceae</taxon>
        <taxon>Paraburkholderia</taxon>
    </lineage>
</organism>
<dbReference type="GO" id="GO:0005886">
    <property type="term" value="C:plasma membrane"/>
    <property type="evidence" value="ECO:0007669"/>
    <property type="project" value="UniProtKB-SubCell"/>
</dbReference>
<evidence type="ECO:0000256" key="3">
    <source>
        <dbReference type="ARBA" id="ARBA00022475"/>
    </source>
</evidence>
<proteinExistence type="inferred from homology"/>
<dbReference type="Gene3D" id="1.20.81.30">
    <property type="entry name" value="Type II secretion system (T2SS), domain F"/>
    <property type="match status" value="2"/>
</dbReference>
<feature type="domain" description="Type II secretion system protein GspF" evidence="8">
    <location>
        <begin position="249"/>
        <end position="370"/>
    </location>
</feature>
<evidence type="ECO:0000313" key="9">
    <source>
        <dbReference type="EMBL" id="TDY37163.1"/>
    </source>
</evidence>
<feature type="domain" description="Type II secretion system protein GspF" evidence="8">
    <location>
        <begin position="38"/>
        <end position="168"/>
    </location>
</feature>
<comment type="subcellular location">
    <subcellularLocation>
        <location evidence="1">Cell membrane</location>
        <topology evidence="1">Multi-pass membrane protein</topology>
    </subcellularLocation>
</comment>
<evidence type="ECO:0000256" key="7">
    <source>
        <dbReference type="SAM" id="Phobius"/>
    </source>
</evidence>
<dbReference type="InterPro" id="IPR003004">
    <property type="entry name" value="GspF/PilC"/>
</dbReference>
<keyword evidence="5 7" id="KW-1133">Transmembrane helix</keyword>
<comment type="caution">
    <text evidence="9">The sequence shown here is derived from an EMBL/GenBank/DDBJ whole genome shotgun (WGS) entry which is preliminary data.</text>
</comment>
<evidence type="ECO:0000256" key="4">
    <source>
        <dbReference type="ARBA" id="ARBA00022692"/>
    </source>
</evidence>
<reference evidence="9 10" key="1">
    <citation type="submission" date="2019-03" db="EMBL/GenBank/DDBJ databases">
        <title>Genomic Encyclopedia of Type Strains, Phase III (KMG-III): the genomes of soil and plant-associated and newly described type strains.</title>
        <authorList>
            <person name="Whitman W."/>
        </authorList>
    </citation>
    <scope>NUCLEOTIDE SEQUENCE [LARGE SCALE GENOMIC DNA]</scope>
    <source>
        <strain evidence="9 10">LMG 29544</strain>
    </source>
</reference>
<evidence type="ECO:0000256" key="5">
    <source>
        <dbReference type="ARBA" id="ARBA00022989"/>
    </source>
</evidence>
<keyword evidence="10" id="KW-1185">Reference proteome</keyword>
<dbReference type="InterPro" id="IPR042094">
    <property type="entry name" value="T2SS_GspF_sf"/>
</dbReference>
<gene>
    <name evidence="9" type="ORF">BX592_1423</name>
</gene>
<name>A0A4R8L3W3_9BURK</name>